<dbReference type="OrthoDB" id="2267587at2759"/>
<gene>
    <name evidence="2" type="ORF">IV203_014594</name>
</gene>
<proteinExistence type="predicted"/>
<name>A0A9K3L9H3_9STRA</name>
<evidence type="ECO:0000313" key="3">
    <source>
        <dbReference type="Proteomes" id="UP000693970"/>
    </source>
</evidence>
<dbReference type="Proteomes" id="UP000693970">
    <property type="component" value="Unassembled WGS sequence"/>
</dbReference>
<comment type="caution">
    <text evidence="2">The sequence shown here is derived from an EMBL/GenBank/DDBJ whole genome shotgun (WGS) entry which is preliminary data.</text>
</comment>
<evidence type="ECO:0000256" key="1">
    <source>
        <dbReference type="SAM" id="MobiDB-lite"/>
    </source>
</evidence>
<reference evidence="2" key="2">
    <citation type="submission" date="2021-04" db="EMBL/GenBank/DDBJ databases">
        <authorList>
            <person name="Podell S."/>
        </authorList>
    </citation>
    <scope>NUCLEOTIDE SEQUENCE</scope>
    <source>
        <strain evidence="2">Hildebrandi</strain>
    </source>
</reference>
<organism evidence="2 3">
    <name type="scientific">Nitzschia inconspicua</name>
    <dbReference type="NCBI Taxonomy" id="303405"/>
    <lineage>
        <taxon>Eukaryota</taxon>
        <taxon>Sar</taxon>
        <taxon>Stramenopiles</taxon>
        <taxon>Ochrophyta</taxon>
        <taxon>Bacillariophyta</taxon>
        <taxon>Bacillariophyceae</taxon>
        <taxon>Bacillariophycidae</taxon>
        <taxon>Bacillariales</taxon>
        <taxon>Bacillariaceae</taxon>
        <taxon>Nitzschia</taxon>
    </lineage>
</organism>
<dbReference type="EMBL" id="JAGRRH010000014">
    <property type="protein sequence ID" value="KAG7358007.1"/>
    <property type="molecule type" value="Genomic_DNA"/>
</dbReference>
<feature type="region of interest" description="Disordered" evidence="1">
    <location>
        <begin position="587"/>
        <end position="638"/>
    </location>
</feature>
<keyword evidence="3" id="KW-1185">Reference proteome</keyword>
<evidence type="ECO:0000313" key="2">
    <source>
        <dbReference type="EMBL" id="KAG7358007.1"/>
    </source>
</evidence>
<sequence length="638" mass="73015">MTDDTGFDLDSTQTNEPIPEVIDDKTIVDNLTELLDGTGLDVEVAGRVDYKGNKVSPEIRDVLVHVIDKMNDHSMQLHTTRRSKSKHFSTSSIITSRGRRLSLAHRNNSNKNFLRRIPVPPYYISSAEESNCPIRCALMGAFLEWDPNGLETVRATLIDKGWSEEEFQSTLFYKPSFFRKRVQRVALPSNLLYYRVRAVFVTFGMKKDSKTGLPLFNDEAWKKASNLLGEIKRGFYSDPPGFDFYAFEMTDMGKIKKDTNGIPLLRCCRGTNLVECVHKQYNTTFRHKTGIEMGDAQISERRHRHNLTWLSGSTGTFPTLVIMTLGRLMYSKSWWNRTLEKLLFPGWACVSDYFETDESFVTVPMHTSDLHDKLLRKVQQLEEIGGYNPRLSSDVKFICKSWGMAHLWIEHVNGRDIFPKLPVQLKKYHRYWERIRRIQDAMDRAKSDIELLNSYLTKSVPLELEAGYNVDDTAGDAIAELDGEVGLGGRETGNDLGREHQHVEVRPPAQHRNAVGNSNMVSLSLQELMLRNQMAMFASYMRRNLQAPNFPATMPLPLPFNRKRPADALPITVAGETIAAMTGFIPDLHREKRRTRGKGKRTRQPPTCVYCRDSSDPEVRNSAKKCPGRWPRDTCQRK</sequence>
<feature type="compositionally biased region" description="Basic residues" evidence="1">
    <location>
        <begin position="591"/>
        <end position="603"/>
    </location>
</feature>
<accession>A0A9K3L9H3</accession>
<reference evidence="2" key="1">
    <citation type="journal article" date="2021" name="Sci. Rep.">
        <title>Diploid genomic architecture of Nitzschia inconspicua, an elite biomass production diatom.</title>
        <authorList>
            <person name="Oliver A."/>
            <person name="Podell S."/>
            <person name="Pinowska A."/>
            <person name="Traller J.C."/>
            <person name="Smith S.R."/>
            <person name="McClure R."/>
            <person name="Beliaev A."/>
            <person name="Bohutskyi P."/>
            <person name="Hill E.A."/>
            <person name="Rabines A."/>
            <person name="Zheng H."/>
            <person name="Allen L.Z."/>
            <person name="Kuo A."/>
            <person name="Grigoriev I.V."/>
            <person name="Allen A.E."/>
            <person name="Hazlebeck D."/>
            <person name="Allen E.E."/>
        </authorList>
    </citation>
    <scope>NUCLEOTIDE SEQUENCE</scope>
    <source>
        <strain evidence="2">Hildebrandi</strain>
    </source>
</reference>
<protein>
    <submittedName>
        <fullName evidence="2">Uncharacterized protein</fullName>
    </submittedName>
</protein>
<dbReference type="AlphaFoldDB" id="A0A9K3L9H3"/>